<sequence>MTTLYEIGDAIKGDLIVGEARKISKPKVIIATHRHKAQQVILEENAFCFIRKKIRFLP</sequence>
<evidence type="ECO:0000313" key="2">
    <source>
        <dbReference type="Proteomes" id="UP000677687"/>
    </source>
</evidence>
<proteinExistence type="predicted"/>
<name>A0A8T4KRI3_9ARCH</name>
<gene>
    <name evidence="1" type="ORF">J4415_03315</name>
</gene>
<accession>A0A8T4KRI3</accession>
<reference evidence="1" key="2">
    <citation type="submission" date="2021-05" db="EMBL/GenBank/DDBJ databases">
        <title>Protein family content uncovers lineage relationships and bacterial pathway maintenance mechanisms in DPANN archaea.</title>
        <authorList>
            <person name="Castelle C.J."/>
            <person name="Meheust R."/>
            <person name="Jaffe A.L."/>
            <person name="Seitz K."/>
            <person name="Gong X."/>
            <person name="Baker B.J."/>
            <person name="Banfield J.F."/>
        </authorList>
    </citation>
    <scope>NUCLEOTIDE SEQUENCE</scope>
    <source>
        <strain evidence="1">RIFCSPHIGHO2_01_FULL_AR10_44_11</strain>
    </source>
</reference>
<dbReference type="AlphaFoldDB" id="A0A8T4KRI3"/>
<evidence type="ECO:0000313" key="1">
    <source>
        <dbReference type="EMBL" id="MBS3057633.1"/>
    </source>
</evidence>
<dbReference type="Proteomes" id="UP000677687">
    <property type="component" value="Unassembled WGS sequence"/>
</dbReference>
<protein>
    <submittedName>
        <fullName evidence="1">Uncharacterized protein</fullName>
    </submittedName>
</protein>
<organism evidence="1 2">
    <name type="scientific">Candidatus Iainarchaeum sp</name>
    <dbReference type="NCBI Taxonomy" id="3101447"/>
    <lineage>
        <taxon>Archaea</taxon>
        <taxon>Candidatus Iainarchaeota</taxon>
        <taxon>Candidatus Iainarchaeia</taxon>
        <taxon>Candidatus Iainarchaeales</taxon>
        <taxon>Candidatus Iainarchaeaceae</taxon>
        <taxon>Candidatus Iainarchaeum</taxon>
    </lineage>
</organism>
<dbReference type="EMBL" id="JAGVWD010000048">
    <property type="protein sequence ID" value="MBS3057633.1"/>
    <property type="molecule type" value="Genomic_DNA"/>
</dbReference>
<comment type="caution">
    <text evidence="1">The sequence shown here is derived from an EMBL/GenBank/DDBJ whole genome shotgun (WGS) entry which is preliminary data.</text>
</comment>
<reference evidence="1" key="1">
    <citation type="submission" date="2021-03" db="EMBL/GenBank/DDBJ databases">
        <authorList>
            <person name="Jaffe A."/>
        </authorList>
    </citation>
    <scope>NUCLEOTIDE SEQUENCE</scope>
    <source>
        <strain evidence="1">RIFCSPHIGHO2_01_FULL_AR10_44_11</strain>
    </source>
</reference>